<reference evidence="3" key="1">
    <citation type="submission" date="2016-10" db="EMBL/GenBank/DDBJ databases">
        <authorList>
            <person name="Varghese N."/>
            <person name="Submissions S."/>
        </authorList>
    </citation>
    <scope>NUCLEOTIDE SEQUENCE [LARGE SCALE GENOMIC DNA]</scope>
    <source>
        <strain evidence="3">DSM 19315</strain>
    </source>
</reference>
<dbReference type="PROSITE" id="PS50943">
    <property type="entry name" value="HTH_CROC1"/>
    <property type="match status" value="1"/>
</dbReference>
<dbReference type="Pfam" id="PF01381">
    <property type="entry name" value="HTH_3"/>
    <property type="match status" value="1"/>
</dbReference>
<dbReference type="STRING" id="435880.SAMN04487988_105153"/>
<dbReference type="AlphaFoldDB" id="A0A1I2T554"/>
<dbReference type="EMBL" id="FOPC01000005">
    <property type="protein sequence ID" value="SFG58317.1"/>
    <property type="molecule type" value="Genomic_DNA"/>
</dbReference>
<keyword evidence="3" id="KW-1185">Reference proteome</keyword>
<dbReference type="GO" id="GO:0003677">
    <property type="term" value="F:DNA binding"/>
    <property type="evidence" value="ECO:0007669"/>
    <property type="project" value="InterPro"/>
</dbReference>
<evidence type="ECO:0000259" key="1">
    <source>
        <dbReference type="PROSITE" id="PS50943"/>
    </source>
</evidence>
<evidence type="ECO:0000313" key="3">
    <source>
        <dbReference type="Proteomes" id="UP000199642"/>
    </source>
</evidence>
<dbReference type="SMART" id="SM00530">
    <property type="entry name" value="HTH_XRE"/>
    <property type="match status" value="1"/>
</dbReference>
<evidence type="ECO:0000313" key="2">
    <source>
        <dbReference type="EMBL" id="SFG58317.1"/>
    </source>
</evidence>
<dbReference type="Gene3D" id="1.10.260.40">
    <property type="entry name" value="lambda repressor-like DNA-binding domains"/>
    <property type="match status" value="1"/>
</dbReference>
<sequence length="182" mass="21316">MDLNMNTFSDIDKILESGQISNELDLERAIIADRKLRVLSKENSKFSEIRKKLRALIYNYENETWSTHSRITESKLRKSDEAEIIANEERIFFLQRKKLIRQKLNYFDLTQQDLGKILGHQNKSYISELINGIRSFTLKDLLIISKLLGIKLNDLIPPFISKSDQDKVLEAIEKMNNPKLNF</sequence>
<dbReference type="CDD" id="cd00093">
    <property type="entry name" value="HTH_XRE"/>
    <property type="match status" value="1"/>
</dbReference>
<dbReference type="Proteomes" id="UP000199642">
    <property type="component" value="Unassembled WGS sequence"/>
</dbReference>
<accession>A0A1I2T554</accession>
<dbReference type="InterPro" id="IPR001387">
    <property type="entry name" value="Cro/C1-type_HTH"/>
</dbReference>
<dbReference type="InterPro" id="IPR010982">
    <property type="entry name" value="Lambda_DNA-bd_dom_sf"/>
</dbReference>
<feature type="domain" description="HTH cro/C1-type" evidence="1">
    <location>
        <begin position="100"/>
        <end position="155"/>
    </location>
</feature>
<organism evidence="2 3">
    <name type="scientific">Algoriphagus hitonicola</name>
    <dbReference type="NCBI Taxonomy" id="435880"/>
    <lineage>
        <taxon>Bacteria</taxon>
        <taxon>Pseudomonadati</taxon>
        <taxon>Bacteroidota</taxon>
        <taxon>Cytophagia</taxon>
        <taxon>Cytophagales</taxon>
        <taxon>Cyclobacteriaceae</taxon>
        <taxon>Algoriphagus</taxon>
    </lineage>
</organism>
<name>A0A1I2T554_9BACT</name>
<protein>
    <submittedName>
        <fullName evidence="2">Helix-turn-helix</fullName>
    </submittedName>
</protein>
<dbReference type="SUPFAM" id="SSF47413">
    <property type="entry name" value="lambda repressor-like DNA-binding domains"/>
    <property type="match status" value="1"/>
</dbReference>
<gene>
    <name evidence="2" type="ORF">SAMN04487988_105153</name>
</gene>
<dbReference type="RefSeq" id="WP_245752995.1">
    <property type="nucleotide sequence ID" value="NZ_FOPC01000005.1"/>
</dbReference>
<proteinExistence type="predicted"/>